<proteinExistence type="predicted"/>
<sequence length="82" mass="9098">MVRRRPEHPPPLAAGTYRAVCREVDVLRAAMNEHGSFFSEAICVSDGRWCTFYCEGTEVWSCNASYAAVHFDMEPKAGGNNA</sequence>
<dbReference type="Proteomes" id="UP001189813">
    <property type="component" value="Unassembled WGS sequence"/>
</dbReference>
<evidence type="ECO:0000313" key="2">
    <source>
        <dbReference type="Proteomes" id="UP001189813"/>
    </source>
</evidence>
<reference evidence="1 2" key="1">
    <citation type="submission" date="2023-07" db="EMBL/GenBank/DDBJ databases">
        <authorList>
            <person name="Peeters C."/>
        </authorList>
    </citation>
    <scope>NUCLEOTIDE SEQUENCE [LARGE SCALE GENOMIC DNA]</scope>
    <source>
        <strain evidence="1 2">LMG 19083</strain>
    </source>
</reference>
<organism evidence="1 2">
    <name type="scientific">Ralstonia psammae</name>
    <dbReference type="NCBI Taxonomy" id="3058598"/>
    <lineage>
        <taxon>Bacteria</taxon>
        <taxon>Pseudomonadati</taxon>
        <taxon>Pseudomonadota</taxon>
        <taxon>Betaproteobacteria</taxon>
        <taxon>Burkholderiales</taxon>
        <taxon>Burkholderiaceae</taxon>
        <taxon>Ralstonia</taxon>
    </lineage>
</organism>
<name>A0ABM9JZQ5_9RALS</name>
<keyword evidence="2" id="KW-1185">Reference proteome</keyword>
<comment type="caution">
    <text evidence="1">The sequence shown here is derived from an EMBL/GenBank/DDBJ whole genome shotgun (WGS) entry which is preliminary data.</text>
</comment>
<dbReference type="EMBL" id="CATZBU010000020">
    <property type="protein sequence ID" value="CAJ0808564.1"/>
    <property type="molecule type" value="Genomic_DNA"/>
</dbReference>
<evidence type="ECO:0000313" key="1">
    <source>
        <dbReference type="EMBL" id="CAJ0808564.1"/>
    </source>
</evidence>
<protein>
    <submittedName>
        <fullName evidence="1">Uncharacterized protein</fullName>
    </submittedName>
</protein>
<gene>
    <name evidence="1" type="ORF">LMG19083_04728</name>
</gene>
<accession>A0ABM9JZQ5</accession>